<feature type="compositionally biased region" description="Basic and acidic residues" evidence="1">
    <location>
        <begin position="80"/>
        <end position="89"/>
    </location>
</feature>
<feature type="compositionally biased region" description="Basic and acidic residues" evidence="1">
    <location>
        <begin position="127"/>
        <end position="137"/>
    </location>
</feature>
<feature type="region of interest" description="Disordered" evidence="1">
    <location>
        <begin position="126"/>
        <end position="145"/>
    </location>
</feature>
<dbReference type="Proteomes" id="UP000799118">
    <property type="component" value="Unassembled WGS sequence"/>
</dbReference>
<gene>
    <name evidence="2" type="ORF">BT96DRAFT_1001310</name>
</gene>
<organism evidence="2 3">
    <name type="scientific">Gymnopus androsaceus JB14</name>
    <dbReference type="NCBI Taxonomy" id="1447944"/>
    <lineage>
        <taxon>Eukaryota</taxon>
        <taxon>Fungi</taxon>
        <taxon>Dikarya</taxon>
        <taxon>Basidiomycota</taxon>
        <taxon>Agaricomycotina</taxon>
        <taxon>Agaricomycetes</taxon>
        <taxon>Agaricomycetidae</taxon>
        <taxon>Agaricales</taxon>
        <taxon>Marasmiineae</taxon>
        <taxon>Omphalotaceae</taxon>
        <taxon>Gymnopus</taxon>
    </lineage>
</organism>
<sequence length="145" mass="15752">MPSQFVFKDPIVNNNIDASALCEEGPMVISQPVLALINRSDAPTPAPKYRPAASHIGDFLNASGVPKCKFNAADDEEPEQPSKKSEASKLVKKAAKKSSVPITAKGKKFCPGSKASIVEAQMAETRAQLKEMHQERAQEEEEEDE</sequence>
<reference evidence="2" key="1">
    <citation type="journal article" date="2019" name="Environ. Microbiol.">
        <title>Fungal ecological strategies reflected in gene transcription - a case study of two litter decomposers.</title>
        <authorList>
            <person name="Barbi F."/>
            <person name="Kohler A."/>
            <person name="Barry K."/>
            <person name="Baskaran P."/>
            <person name="Daum C."/>
            <person name="Fauchery L."/>
            <person name="Ihrmark K."/>
            <person name="Kuo A."/>
            <person name="LaButti K."/>
            <person name="Lipzen A."/>
            <person name="Morin E."/>
            <person name="Grigoriev I.V."/>
            <person name="Henrissat B."/>
            <person name="Lindahl B."/>
            <person name="Martin F."/>
        </authorList>
    </citation>
    <scope>NUCLEOTIDE SEQUENCE</scope>
    <source>
        <strain evidence="2">JB14</strain>
    </source>
</reference>
<protein>
    <submittedName>
        <fullName evidence="2">Uncharacterized protein</fullName>
    </submittedName>
</protein>
<evidence type="ECO:0000256" key="1">
    <source>
        <dbReference type="SAM" id="MobiDB-lite"/>
    </source>
</evidence>
<proteinExistence type="predicted"/>
<accession>A0A6A4GZQ2</accession>
<feature type="region of interest" description="Disordered" evidence="1">
    <location>
        <begin position="70"/>
        <end position="97"/>
    </location>
</feature>
<evidence type="ECO:0000313" key="3">
    <source>
        <dbReference type="Proteomes" id="UP000799118"/>
    </source>
</evidence>
<keyword evidence="3" id="KW-1185">Reference proteome</keyword>
<dbReference type="EMBL" id="ML769623">
    <property type="protein sequence ID" value="KAE9391452.1"/>
    <property type="molecule type" value="Genomic_DNA"/>
</dbReference>
<evidence type="ECO:0000313" key="2">
    <source>
        <dbReference type="EMBL" id="KAE9391452.1"/>
    </source>
</evidence>
<dbReference type="AlphaFoldDB" id="A0A6A4GZQ2"/>
<name>A0A6A4GZQ2_9AGAR</name>